<dbReference type="KEGG" id="cmar:IMCC12053_1639"/>
<dbReference type="RefSeq" id="WP_062217723.1">
    <property type="nucleotide sequence ID" value="NZ_CP012023.1"/>
</dbReference>
<name>A0A0N9ZZ53_9RHOB</name>
<dbReference type="EMBL" id="CP012023">
    <property type="protein sequence ID" value="ALI55586.1"/>
    <property type="molecule type" value="Genomic_DNA"/>
</dbReference>
<keyword evidence="2" id="KW-1185">Reference proteome</keyword>
<dbReference type="PATRIC" id="fig|1397108.4.peg.1672"/>
<sequence length="345" mass="39350">MELRVSIDDGGNPRVLFPIHFEVPDHLIEFSTLQKCSRGVLDVFSGIGVGFPDAAVEFDVVLAPLEEGGVTAWIGKKAHVGTYFLLGALAGPFADGFIEEATGREVRDWGALAYNEAGKLLVDFSQELVDGVREKMIEAELCRTLLEVNHDRFEELISERPEMAREILNGRRKFYEACKSNKRLPSIQLGVLPETRRIIRREFPDRMVRDHIDSTKTQKTIERGEWKSAILSLEITSPNWERLDQQRGWKGKLKDGKYVYFEISDTRFWQMFEEKSLDADTPDHMTAQFLYRDVNGRFKAAEAIAVFSFNGKNVSKPTSQSKVDQRIAERNAVQAQRQDGLFRET</sequence>
<gene>
    <name evidence="1" type="ORF">IMCC12053_1639</name>
</gene>
<proteinExistence type="predicted"/>
<evidence type="ECO:0000313" key="1">
    <source>
        <dbReference type="EMBL" id="ALI55586.1"/>
    </source>
</evidence>
<reference evidence="1 2" key="1">
    <citation type="submission" date="2015-05" db="EMBL/GenBank/DDBJ databases">
        <authorList>
            <person name="Wang D.B."/>
            <person name="Wang M."/>
        </authorList>
    </citation>
    <scope>NUCLEOTIDE SEQUENCE [LARGE SCALE GENOMIC DNA]</scope>
    <source>
        <strain evidence="1 2">IMCC 12053</strain>
    </source>
</reference>
<accession>A0A0N9ZZ53</accession>
<dbReference type="AlphaFoldDB" id="A0A0N9ZZ53"/>
<dbReference type="OrthoDB" id="8420894at2"/>
<organism evidence="1 2">
    <name type="scientific">Celeribacter marinus</name>
    <dbReference type="NCBI Taxonomy" id="1397108"/>
    <lineage>
        <taxon>Bacteria</taxon>
        <taxon>Pseudomonadati</taxon>
        <taxon>Pseudomonadota</taxon>
        <taxon>Alphaproteobacteria</taxon>
        <taxon>Rhodobacterales</taxon>
        <taxon>Roseobacteraceae</taxon>
        <taxon>Celeribacter</taxon>
    </lineage>
</organism>
<protein>
    <submittedName>
        <fullName evidence="1">Uncharacterized protein</fullName>
    </submittedName>
</protein>
<evidence type="ECO:0000313" key="2">
    <source>
        <dbReference type="Proteomes" id="UP000064920"/>
    </source>
</evidence>
<dbReference type="Proteomes" id="UP000064920">
    <property type="component" value="Chromosome"/>
</dbReference>